<dbReference type="SMR" id="G4Z088"/>
<dbReference type="OMA" id="KQYLMEQ"/>
<dbReference type="SMART" id="SM00671">
    <property type="entry name" value="SEL1"/>
    <property type="match status" value="6"/>
</dbReference>
<evidence type="ECO:0000256" key="4">
    <source>
        <dbReference type="ARBA" id="ARBA00023180"/>
    </source>
</evidence>
<keyword evidence="2" id="KW-0677">Repeat</keyword>
<dbReference type="Gene3D" id="1.25.40.10">
    <property type="entry name" value="Tetratricopeptide repeat domain"/>
    <property type="match status" value="2"/>
</dbReference>
<feature type="domain" description="Laminin IV type A" evidence="7">
    <location>
        <begin position="551"/>
        <end position="752"/>
    </location>
</feature>
<dbReference type="AlphaFoldDB" id="G4Z088"/>
<evidence type="ECO:0000256" key="3">
    <source>
        <dbReference type="ARBA" id="ARBA00023157"/>
    </source>
</evidence>
<dbReference type="SUPFAM" id="SSF81901">
    <property type="entry name" value="HCP-like"/>
    <property type="match status" value="2"/>
</dbReference>
<dbReference type="KEGG" id="psoj:PHYSODRAFT_311534"/>
<keyword evidence="3" id="KW-1015">Disulfide bond</keyword>
<dbReference type="SMART" id="SM00281">
    <property type="entry name" value="LamB"/>
    <property type="match status" value="1"/>
</dbReference>
<dbReference type="GeneID" id="20643396"/>
<dbReference type="InterPro" id="IPR050767">
    <property type="entry name" value="Sel1_AlgK"/>
</dbReference>
<reference evidence="8 9" key="1">
    <citation type="journal article" date="2006" name="Science">
        <title>Phytophthora genome sequences uncover evolutionary origins and mechanisms of pathogenesis.</title>
        <authorList>
            <person name="Tyler B.M."/>
            <person name="Tripathy S."/>
            <person name="Zhang X."/>
            <person name="Dehal P."/>
            <person name="Jiang R.H."/>
            <person name="Aerts A."/>
            <person name="Arredondo F.D."/>
            <person name="Baxter L."/>
            <person name="Bensasson D."/>
            <person name="Beynon J.L."/>
            <person name="Chapman J."/>
            <person name="Damasceno C.M."/>
            <person name="Dorrance A.E."/>
            <person name="Dou D."/>
            <person name="Dickerman A.W."/>
            <person name="Dubchak I.L."/>
            <person name="Garbelotto M."/>
            <person name="Gijzen M."/>
            <person name="Gordon S.G."/>
            <person name="Govers F."/>
            <person name="Grunwald N.J."/>
            <person name="Huang W."/>
            <person name="Ivors K.L."/>
            <person name="Jones R.W."/>
            <person name="Kamoun S."/>
            <person name="Krampis K."/>
            <person name="Lamour K.H."/>
            <person name="Lee M.K."/>
            <person name="McDonald W.H."/>
            <person name="Medina M."/>
            <person name="Meijer H.J."/>
            <person name="Nordberg E.K."/>
            <person name="Maclean D.J."/>
            <person name="Ospina-Giraldo M.D."/>
            <person name="Morris P.F."/>
            <person name="Phuntumart V."/>
            <person name="Putnam N.H."/>
            <person name="Rash S."/>
            <person name="Rose J.K."/>
            <person name="Sakihama Y."/>
            <person name="Salamov A.A."/>
            <person name="Savidor A."/>
            <person name="Scheuring C.F."/>
            <person name="Smith B.M."/>
            <person name="Sobral B.W."/>
            <person name="Terry A."/>
            <person name="Torto-Alalibo T.A."/>
            <person name="Win J."/>
            <person name="Xu Z."/>
            <person name="Zhang H."/>
            <person name="Grigoriev I.V."/>
            <person name="Rokhsar D.S."/>
            <person name="Boore J.L."/>
        </authorList>
    </citation>
    <scope>NUCLEOTIDE SEQUENCE [LARGE SCALE GENOMIC DNA]</scope>
    <source>
        <strain evidence="8 9">P6497</strain>
    </source>
</reference>
<organism evidence="8 9">
    <name type="scientific">Phytophthora sojae (strain P6497)</name>
    <name type="common">Soybean stem and root rot agent</name>
    <name type="synonym">Phytophthora megasperma f. sp. glycines</name>
    <dbReference type="NCBI Taxonomy" id="1094619"/>
    <lineage>
        <taxon>Eukaryota</taxon>
        <taxon>Sar</taxon>
        <taxon>Stramenopiles</taxon>
        <taxon>Oomycota</taxon>
        <taxon>Peronosporomycetes</taxon>
        <taxon>Peronosporales</taxon>
        <taxon>Peronosporaceae</taxon>
        <taxon>Phytophthora</taxon>
    </lineage>
</organism>
<name>G4Z088_PHYSP</name>
<feature type="region of interest" description="Disordered" evidence="6">
    <location>
        <begin position="26"/>
        <end position="67"/>
    </location>
</feature>
<dbReference type="InterPro" id="IPR006597">
    <property type="entry name" value="Sel1-like"/>
</dbReference>
<gene>
    <name evidence="8" type="ORF">PHYSODRAFT_311534</name>
</gene>
<dbReference type="PROSITE" id="PS51115">
    <property type="entry name" value="LAMININ_IVA"/>
    <property type="match status" value="1"/>
</dbReference>
<dbReference type="InParanoid" id="G4Z088"/>
<dbReference type="RefSeq" id="XP_009519933.1">
    <property type="nucleotide sequence ID" value="XM_009521638.1"/>
</dbReference>
<evidence type="ECO:0000259" key="7">
    <source>
        <dbReference type="PROSITE" id="PS51115"/>
    </source>
</evidence>
<protein>
    <recommendedName>
        <fullName evidence="7">Laminin IV type A domain-containing protein</fullName>
    </recommendedName>
</protein>
<proteinExistence type="inferred from homology"/>
<evidence type="ECO:0000313" key="8">
    <source>
        <dbReference type="EMBL" id="EGZ24645.1"/>
    </source>
</evidence>
<evidence type="ECO:0000256" key="6">
    <source>
        <dbReference type="SAM" id="MobiDB-lite"/>
    </source>
</evidence>
<evidence type="ECO:0000313" key="9">
    <source>
        <dbReference type="Proteomes" id="UP000002640"/>
    </source>
</evidence>
<dbReference type="InterPro" id="IPR000034">
    <property type="entry name" value="Laminin_IV"/>
</dbReference>
<dbReference type="Pfam" id="PF08238">
    <property type="entry name" value="Sel1"/>
    <property type="match status" value="6"/>
</dbReference>
<dbReference type="STRING" id="1094619.G4Z088"/>
<keyword evidence="1" id="KW-0732">Signal</keyword>
<keyword evidence="4" id="KW-0325">Glycoprotein</keyword>
<evidence type="ECO:0000256" key="5">
    <source>
        <dbReference type="ARBA" id="ARBA00038101"/>
    </source>
</evidence>
<dbReference type="Proteomes" id="UP000002640">
    <property type="component" value="Unassembled WGS sequence"/>
</dbReference>
<dbReference type="PANTHER" id="PTHR11102:SF147">
    <property type="entry name" value="SEL1L ADAPTOR SUBUNIT OF ERAD E3 UBIQUITIN LIGASE"/>
    <property type="match status" value="1"/>
</dbReference>
<accession>G4Z088</accession>
<evidence type="ECO:0000256" key="1">
    <source>
        <dbReference type="ARBA" id="ARBA00022729"/>
    </source>
</evidence>
<evidence type="ECO:0000256" key="2">
    <source>
        <dbReference type="ARBA" id="ARBA00022737"/>
    </source>
</evidence>
<dbReference type="InterPro" id="IPR011990">
    <property type="entry name" value="TPR-like_helical_dom_sf"/>
</dbReference>
<comment type="similarity">
    <text evidence="5">Belongs to the sel-1 family.</text>
</comment>
<sequence length="752" mass="82761">MGYLGVAAHANIADAQYLLGSLLLNEDEEEEEEEEDEAQRKNKELIRDAEANRQRSGRSDDPQNIKDIRKSARAAYKQYLMEQKRKKQAKAARAAGAASVVQHATTSELDRAFGKTVELLLDPQSKLEPLLENGDDDHAEKTQLDSTKSVEWLRRAADNSNRDAHVQLGNLCLSHDPPMALEASAWYTRVTKDENPHPDALYNLGVMLFEGVQHAEPPFPGNKSASIPFFTRAAEVGDVSAQFFMGILLHQGDKDLEIQPNFQSGLMLIETAANKGHPGALFYLAQLYRSGDDANKFPANHNKFLEHLDKAMQAGEADAYFCMADIYFHGSDGFEQDHEQARGFYMAAAEQGHADAFCCLGAIYYNGIGVEQDFEKAFLYYQEAADRDSMEAWKNLAEMYTVGRGVPRNEATANAIIKMLKKAPIARNLVYHVDAGTEQVLYLKGFNLDGAKLSYTITSLPLNGEIYQLSDIYSEYGYDPKRAASPITTVPAKVTGSSNRIVFLRPPFGGPRRDSKYAEFRYTVTDGATTSSEGIVVITTSDPLVSSTFDLDVDNWGILSNGAGVDSQPHFQPMSRGVQLSYYIYGLDAVIHRRDDTGDDSMLWYFTAPPKFLGNQWAAYGGSLDFVLSSAEGSFDAANLNLAGSGHLVELECATCAQYAGITLAMPLSPVFSYDGTTTQFSLPLNELAGWVKDPKNIILPWGAPLQCEFVSVLSGLSAIRILGDFTRGYESVALDTVTLRHGPGQPVKCYS</sequence>
<dbReference type="PANTHER" id="PTHR11102">
    <property type="entry name" value="SEL-1-LIKE PROTEIN"/>
    <property type="match status" value="1"/>
</dbReference>
<feature type="compositionally biased region" description="Acidic residues" evidence="6">
    <location>
        <begin position="26"/>
        <end position="37"/>
    </location>
</feature>
<keyword evidence="9" id="KW-1185">Reference proteome</keyword>
<feature type="compositionally biased region" description="Basic and acidic residues" evidence="6">
    <location>
        <begin position="38"/>
        <end position="67"/>
    </location>
</feature>
<dbReference type="EMBL" id="JH159152">
    <property type="protein sequence ID" value="EGZ24645.1"/>
    <property type="molecule type" value="Genomic_DNA"/>
</dbReference>
<dbReference type="Pfam" id="PF00052">
    <property type="entry name" value="Laminin_B"/>
    <property type="match status" value="1"/>
</dbReference>